<dbReference type="PROSITE" id="PS51142">
    <property type="entry name" value="NAS"/>
    <property type="match status" value="1"/>
</dbReference>
<name>A0A4R5CXD6_9ACTN</name>
<protein>
    <submittedName>
        <fullName evidence="3">Nicotianamine synthase</fullName>
    </submittedName>
</protein>
<dbReference type="InterPro" id="IPR029063">
    <property type="entry name" value="SAM-dependent_MTases_sf"/>
</dbReference>
<dbReference type="Proteomes" id="UP000294739">
    <property type="component" value="Unassembled WGS sequence"/>
</dbReference>
<dbReference type="InterPro" id="IPR004298">
    <property type="entry name" value="Nicotian_synth"/>
</dbReference>
<keyword evidence="2" id="KW-0949">S-adenosyl-L-methionine</keyword>
<sequence>MRSRGVARRFLAMLGTRGSRCAIMLPMNMSLTTNIFGQTATVPPPTDVRATAGEIIVSLRGLYRELDNRCDLRPGPEVDDLFGRLVRLVLTAPGEAVPAVLNDLEVQELAPRLRELCGRGESEMELAWAGRIASAPAPRQELALFPYLDNYRQLSRMEIGVLASALPRRARSLAFVGSGPLPLSSLFLAGDLDLSVDNLDRDGIALEAGARVATALGYPDLTSHQVDVAAADLSGYDVVVLAALVGDTVEAKRRILDRLGASMRPGAVLLARSARGLRTLLYPPVDLAALAGFELLTQVHPVNDVINSAVLARALGR</sequence>
<dbReference type="Gene3D" id="3.40.50.150">
    <property type="entry name" value="Vaccinia Virus protein VP39"/>
    <property type="match status" value="1"/>
</dbReference>
<dbReference type="EMBL" id="SMKZ01000035">
    <property type="protein sequence ID" value="TDE02585.1"/>
    <property type="molecule type" value="Genomic_DNA"/>
</dbReference>
<dbReference type="InParanoid" id="A0A4R5CXD6"/>
<dbReference type="AlphaFoldDB" id="A0A4R5CXD6"/>
<keyword evidence="4" id="KW-1185">Reference proteome</keyword>
<evidence type="ECO:0000256" key="2">
    <source>
        <dbReference type="ARBA" id="ARBA00022691"/>
    </source>
</evidence>
<gene>
    <name evidence="3" type="ORF">E1269_21620</name>
</gene>
<keyword evidence="1" id="KW-0808">Transferase</keyword>
<dbReference type="Pfam" id="PF03059">
    <property type="entry name" value="NAS"/>
    <property type="match status" value="1"/>
</dbReference>
<dbReference type="PANTHER" id="PTHR32266">
    <property type="entry name" value="NICOTIANAMINE SYNTHASE 3"/>
    <property type="match status" value="1"/>
</dbReference>
<evidence type="ECO:0000313" key="3">
    <source>
        <dbReference type="EMBL" id="TDE02585.1"/>
    </source>
</evidence>
<evidence type="ECO:0000313" key="4">
    <source>
        <dbReference type="Proteomes" id="UP000294739"/>
    </source>
</evidence>
<proteinExistence type="predicted"/>
<comment type="caution">
    <text evidence="3">The sequence shown here is derived from an EMBL/GenBank/DDBJ whole genome shotgun (WGS) entry which is preliminary data.</text>
</comment>
<dbReference type="PANTHER" id="PTHR32266:SF12">
    <property type="entry name" value="NICOTIANAMINE SYNTHASE 3"/>
    <property type="match status" value="1"/>
</dbReference>
<organism evidence="3 4">
    <name type="scientific">Jiangella asiatica</name>
    <dbReference type="NCBI Taxonomy" id="2530372"/>
    <lineage>
        <taxon>Bacteria</taxon>
        <taxon>Bacillati</taxon>
        <taxon>Actinomycetota</taxon>
        <taxon>Actinomycetes</taxon>
        <taxon>Jiangellales</taxon>
        <taxon>Jiangellaceae</taxon>
        <taxon>Jiangella</taxon>
    </lineage>
</organism>
<dbReference type="OrthoDB" id="3436080at2"/>
<accession>A0A4R5CXD6</accession>
<dbReference type="GO" id="GO:0030410">
    <property type="term" value="F:nicotianamine synthase activity"/>
    <property type="evidence" value="ECO:0007669"/>
    <property type="project" value="InterPro"/>
</dbReference>
<reference evidence="3 4" key="1">
    <citation type="submission" date="2019-03" db="EMBL/GenBank/DDBJ databases">
        <title>Draft genome sequences of novel Actinobacteria.</title>
        <authorList>
            <person name="Sahin N."/>
            <person name="Ay H."/>
            <person name="Saygin H."/>
        </authorList>
    </citation>
    <scope>NUCLEOTIDE SEQUENCE [LARGE SCALE GENOMIC DNA]</scope>
    <source>
        <strain evidence="3 4">5K138</strain>
    </source>
</reference>
<evidence type="ECO:0000256" key="1">
    <source>
        <dbReference type="ARBA" id="ARBA00022679"/>
    </source>
</evidence>
<dbReference type="GO" id="GO:0030418">
    <property type="term" value="P:nicotianamine biosynthetic process"/>
    <property type="evidence" value="ECO:0007669"/>
    <property type="project" value="InterPro"/>
</dbReference>
<dbReference type="SUPFAM" id="SSF53335">
    <property type="entry name" value="S-adenosyl-L-methionine-dependent methyltransferases"/>
    <property type="match status" value="1"/>
</dbReference>